<dbReference type="PANTHER" id="PTHR34404:SF3">
    <property type="entry name" value="REGULATORY PROTEIN, FMDB FAMILY"/>
    <property type="match status" value="1"/>
</dbReference>
<gene>
    <name evidence="2" type="ORF">AYJ54_38985</name>
</gene>
<dbReference type="InterPro" id="IPR013429">
    <property type="entry name" value="Regulatory_FmdB_Zinc_ribbon"/>
</dbReference>
<name>A0A176Z5V6_9BRAD</name>
<evidence type="ECO:0000259" key="1">
    <source>
        <dbReference type="SMART" id="SM00834"/>
    </source>
</evidence>
<keyword evidence="3" id="KW-1185">Reference proteome</keyword>
<evidence type="ECO:0000313" key="2">
    <source>
        <dbReference type="EMBL" id="OAF16110.1"/>
    </source>
</evidence>
<dbReference type="NCBIfam" id="TIGR02605">
    <property type="entry name" value="CxxC_CxxC_SSSS"/>
    <property type="match status" value="1"/>
</dbReference>
<dbReference type="OrthoDB" id="9813321at2"/>
<dbReference type="RefSeq" id="WP_063696294.1">
    <property type="nucleotide sequence ID" value="NZ_LUUB01000018.1"/>
</dbReference>
<dbReference type="AlphaFoldDB" id="A0A176Z5V6"/>
<dbReference type="EMBL" id="LUUB01000018">
    <property type="protein sequence ID" value="OAF16110.1"/>
    <property type="molecule type" value="Genomic_DNA"/>
</dbReference>
<dbReference type="STRING" id="1505087.AYJ54_38985"/>
<organism evidence="2 3">
    <name type="scientific">Bradyrhizobium centrolobii</name>
    <dbReference type="NCBI Taxonomy" id="1505087"/>
    <lineage>
        <taxon>Bacteria</taxon>
        <taxon>Pseudomonadati</taxon>
        <taxon>Pseudomonadota</taxon>
        <taxon>Alphaproteobacteria</taxon>
        <taxon>Hyphomicrobiales</taxon>
        <taxon>Nitrobacteraceae</taxon>
        <taxon>Bradyrhizobium</taxon>
    </lineage>
</organism>
<protein>
    <recommendedName>
        <fullName evidence="1">Putative regulatory protein FmdB zinc ribbon domain-containing protein</fullName>
    </recommendedName>
</protein>
<dbReference type="Proteomes" id="UP000076959">
    <property type="component" value="Unassembled WGS sequence"/>
</dbReference>
<accession>A0A176Z5V6</accession>
<evidence type="ECO:0000313" key="3">
    <source>
        <dbReference type="Proteomes" id="UP000076959"/>
    </source>
</evidence>
<reference evidence="2 3" key="1">
    <citation type="submission" date="2016-03" db="EMBL/GenBank/DDBJ databases">
        <title>Draft Genome Sequence of the Strain BR 10245 (Bradyrhizobium sp.) isolated from nodules of Centrolobium paraense.</title>
        <authorList>
            <person name="Simoes-Araujo J.L.Sr."/>
            <person name="Barauna A.C."/>
            <person name="Silva K."/>
            <person name="Zilli J.E."/>
        </authorList>
    </citation>
    <scope>NUCLEOTIDE SEQUENCE [LARGE SCALE GENOMIC DNA]</scope>
    <source>
        <strain evidence="2 3">BR 10245</strain>
    </source>
</reference>
<dbReference type="SMART" id="SM00834">
    <property type="entry name" value="CxxC_CXXC_SSSS"/>
    <property type="match status" value="1"/>
</dbReference>
<proteinExistence type="predicted"/>
<dbReference type="PANTHER" id="PTHR34404">
    <property type="entry name" value="REGULATORY PROTEIN, FMDB FAMILY"/>
    <property type="match status" value="1"/>
</dbReference>
<sequence>MPVYQYECTPCLVVYEVLHGMNDPPLKSCPRCGGSVTRLISAPRINRHNFSGPTEAKYAKVSLQQEVAKEHDLQRVYERIWLPPPVKHEPWD</sequence>
<feature type="domain" description="Putative regulatory protein FmdB zinc ribbon" evidence="1">
    <location>
        <begin position="1"/>
        <end position="41"/>
    </location>
</feature>
<comment type="caution">
    <text evidence="2">The sequence shown here is derived from an EMBL/GenBank/DDBJ whole genome shotgun (WGS) entry which is preliminary data.</text>
</comment>
<dbReference type="Pfam" id="PF09723">
    <property type="entry name" value="Zn_ribbon_8"/>
    <property type="match status" value="1"/>
</dbReference>